<dbReference type="AlphaFoldDB" id="A0A413RS32"/>
<dbReference type="RefSeq" id="WP_147487434.1">
    <property type="nucleotide sequence ID" value="NZ_JAHOFK010000095.1"/>
</dbReference>
<comment type="caution">
    <text evidence="1">The sequence shown here is derived from an EMBL/GenBank/DDBJ whole genome shotgun (WGS) entry which is preliminary data.</text>
</comment>
<sequence length="373" mass="41956">MKKYFYLLAIWAVNFVACSDESANKGDSVIVNSSMEVERLVMNISKSFTSYTRGNIGEFVYPDYYGGMYTNDSGYPVVLIKGNMEKGKEDMIRRAGSDKFEVESCDYSFDELSELNSKLSDILCEGNFPDELTWNGVGIWVDKNRVSVDLEVCSEENIQLFKRLISNSPAIVFGYGTSIIIDSPVDSDNVNREESNVRSSGLINLGGKFSSYGVSNNNMYSGSIGVRGTHGEKSRFVTASHCIPKLTISGVVSDKEQKTISFCASKSDIQDAAELNLNIIDYIKMNDKVKEIRRASIIMSQYITLDKVNRKYSVDISETKALELGVNKMNYDRVVLEIENVNNLLVDNPDVELIDLKLQYKEYKEKLDSVFNR</sequence>
<evidence type="ECO:0000313" key="1">
    <source>
        <dbReference type="EMBL" id="KAB6566398.1"/>
    </source>
</evidence>
<reference evidence="1 2" key="1">
    <citation type="journal article" date="2019" name="Nat. Med.">
        <title>A library of human gut bacterial isolates paired with longitudinal multiomics data enables mechanistic microbiome research.</title>
        <authorList>
            <person name="Poyet M."/>
            <person name="Groussin M."/>
            <person name="Gibbons S.M."/>
            <person name="Avila-Pacheco J."/>
            <person name="Jiang X."/>
            <person name="Kearney S.M."/>
            <person name="Perrotta A.R."/>
            <person name="Berdy B."/>
            <person name="Zhao S."/>
            <person name="Lieberman T.D."/>
            <person name="Swanson P.K."/>
            <person name="Smith M."/>
            <person name="Roesemann S."/>
            <person name="Alexander J.E."/>
            <person name="Rich S.A."/>
            <person name="Livny J."/>
            <person name="Vlamakis H."/>
            <person name="Clish C."/>
            <person name="Bullock K."/>
            <person name="Deik A."/>
            <person name="Scott J."/>
            <person name="Pierce K.A."/>
            <person name="Xavier R.J."/>
            <person name="Alm E.J."/>
        </authorList>
    </citation>
    <scope>NUCLEOTIDE SEQUENCE [LARGE SCALE GENOMIC DNA]</scope>
    <source>
        <strain evidence="1 2">BIOML-A110</strain>
    </source>
</reference>
<dbReference type="EMBL" id="WDAX01000086">
    <property type="protein sequence ID" value="KAB6566398.1"/>
    <property type="molecule type" value="Genomic_DNA"/>
</dbReference>
<evidence type="ECO:0000313" key="2">
    <source>
        <dbReference type="Proteomes" id="UP000462922"/>
    </source>
</evidence>
<proteinExistence type="predicted"/>
<organism evidence="1 2">
    <name type="scientific">Phocaeicola vulgatus</name>
    <name type="common">Bacteroides vulgatus</name>
    <dbReference type="NCBI Taxonomy" id="821"/>
    <lineage>
        <taxon>Bacteria</taxon>
        <taxon>Pseudomonadati</taxon>
        <taxon>Bacteroidota</taxon>
        <taxon>Bacteroidia</taxon>
        <taxon>Bacteroidales</taxon>
        <taxon>Bacteroidaceae</taxon>
        <taxon>Phocaeicola</taxon>
    </lineage>
</organism>
<protein>
    <submittedName>
        <fullName evidence="1">Uncharacterized protein</fullName>
    </submittedName>
</protein>
<accession>A0A413RS32</accession>
<dbReference type="Proteomes" id="UP000462922">
    <property type="component" value="Unassembled WGS sequence"/>
</dbReference>
<name>A0A413RS32_PHOVU</name>
<gene>
    <name evidence="1" type="ORF">GAY76_21060</name>
</gene>